<gene>
    <name evidence="3" type="ORF">PEVE_00024431</name>
</gene>
<dbReference type="InterPro" id="IPR019080">
    <property type="entry name" value="YqaJ_viral_recombinase"/>
</dbReference>
<protein>
    <recommendedName>
        <fullName evidence="2">SWIM-type domain-containing protein</fullName>
    </recommendedName>
</protein>
<dbReference type="PANTHER" id="PTHR47526">
    <property type="entry name" value="ATP-DEPENDENT DNA HELICASE"/>
    <property type="match status" value="1"/>
</dbReference>
<dbReference type="PANTHER" id="PTHR47526:SF3">
    <property type="entry name" value="PHD-TYPE DOMAIN-CONTAINING PROTEIN"/>
    <property type="match status" value="1"/>
</dbReference>
<dbReference type="InterPro" id="IPR011604">
    <property type="entry name" value="PDDEXK-like_dom_sf"/>
</dbReference>
<keyword evidence="1" id="KW-0479">Metal-binding</keyword>
<dbReference type="EMBL" id="CALNXI010000327">
    <property type="protein sequence ID" value="CAH3024914.1"/>
    <property type="molecule type" value="Genomic_DNA"/>
</dbReference>
<dbReference type="InterPro" id="IPR011335">
    <property type="entry name" value="Restrct_endonuc-II-like"/>
</dbReference>
<evidence type="ECO:0000256" key="1">
    <source>
        <dbReference type="PROSITE-ProRule" id="PRU00325"/>
    </source>
</evidence>
<evidence type="ECO:0000259" key="2">
    <source>
        <dbReference type="PROSITE" id="PS50966"/>
    </source>
</evidence>
<dbReference type="InterPro" id="IPR007527">
    <property type="entry name" value="Znf_SWIM"/>
</dbReference>
<dbReference type="Gene3D" id="3.90.320.10">
    <property type="match status" value="1"/>
</dbReference>
<reference evidence="3 4" key="1">
    <citation type="submission" date="2022-05" db="EMBL/GenBank/DDBJ databases">
        <authorList>
            <consortium name="Genoscope - CEA"/>
            <person name="William W."/>
        </authorList>
    </citation>
    <scope>NUCLEOTIDE SEQUENCE [LARGE SCALE GENOMIC DNA]</scope>
</reference>
<dbReference type="CDD" id="cd22343">
    <property type="entry name" value="PDDEXK_lambda_exonuclease-like"/>
    <property type="match status" value="1"/>
</dbReference>
<evidence type="ECO:0000313" key="4">
    <source>
        <dbReference type="Proteomes" id="UP001159427"/>
    </source>
</evidence>
<feature type="domain" description="SWIM-type" evidence="2">
    <location>
        <begin position="177"/>
        <end position="213"/>
    </location>
</feature>
<proteinExistence type="predicted"/>
<evidence type="ECO:0000313" key="3">
    <source>
        <dbReference type="EMBL" id="CAH3024914.1"/>
    </source>
</evidence>
<sequence>MADEFVKTFPELNSYSSVAKKNKNELRKICKILELPSEKLGKNALINIVCNSLKIPTSCSKPNARDSNADMLFTSGDVEVPACLKITPAYLQHLKGWVKSLQGFPSQLDTRAVGNYLLGEGFTQDQVVKYKTNRAWDHKRGIHSVRFNQLPGLDGVCAVKAFCNPSFSTNADDVKSVHVVLTDNGKPCFGHCTCTVGLRKDCAHVGALLYVLCEIVAEGLTELPADPACTDIPCPWAEPKGSHCDPKFAEDINIYKAKFGKEPPKKKFKPSPSVAERKYSFTFEEDTDFERKIKLKNDLLIANERSSLPPVFHLITGKLPNELESVQQSSQELSHEMQDIDLAHALEVEVETSTKIELPVHTQASAVNYLGQCSKAHKSSAIDSIISPPKQQPVSLTEIKDRAERIKKKLFITKEEVESVERGTREQSNCQLWFDHRAPRITASKCKRALVQKGTSPKKALSDILQYKNQVSTDLMKDGIESEPAIIEKYSKETNVEVHKSGLFISKTHPFLAASPNGLIGDDKLVEVKKVHPKDNEGLLESLVRRRICKKNGKGQLILNPTHSYYYQVQQQLFCSGRKVEDFVASDGDSMYIDTVKYDKAFWEKNLPRLQGFFYDCMLLEMAYPRVKYGLDRLGKLGITYTSLSQI</sequence>
<dbReference type="PROSITE" id="PS50966">
    <property type="entry name" value="ZF_SWIM"/>
    <property type="match status" value="1"/>
</dbReference>
<keyword evidence="1" id="KW-0862">Zinc</keyword>
<dbReference type="Pfam" id="PF09588">
    <property type="entry name" value="YqaJ"/>
    <property type="match status" value="1"/>
</dbReference>
<name>A0ABN8M8T6_9CNID</name>
<accession>A0ABN8M8T6</accession>
<keyword evidence="4" id="KW-1185">Reference proteome</keyword>
<dbReference type="SUPFAM" id="SSF52980">
    <property type="entry name" value="Restriction endonuclease-like"/>
    <property type="match status" value="1"/>
</dbReference>
<keyword evidence="1" id="KW-0863">Zinc-finger</keyword>
<organism evidence="3 4">
    <name type="scientific">Porites evermanni</name>
    <dbReference type="NCBI Taxonomy" id="104178"/>
    <lineage>
        <taxon>Eukaryota</taxon>
        <taxon>Metazoa</taxon>
        <taxon>Cnidaria</taxon>
        <taxon>Anthozoa</taxon>
        <taxon>Hexacorallia</taxon>
        <taxon>Scleractinia</taxon>
        <taxon>Fungiina</taxon>
        <taxon>Poritidae</taxon>
        <taxon>Porites</taxon>
    </lineage>
</organism>
<dbReference type="Proteomes" id="UP001159427">
    <property type="component" value="Unassembled WGS sequence"/>
</dbReference>
<comment type="caution">
    <text evidence="3">The sequence shown here is derived from an EMBL/GenBank/DDBJ whole genome shotgun (WGS) entry which is preliminary data.</text>
</comment>